<name>A0ABW2N5N9_9ACTN</name>
<protein>
    <submittedName>
        <fullName evidence="2">Uncharacterized protein</fullName>
    </submittedName>
</protein>
<gene>
    <name evidence="2" type="ORF">ACFQO6_13055</name>
</gene>
<dbReference type="Proteomes" id="UP001596524">
    <property type="component" value="Unassembled WGS sequence"/>
</dbReference>
<dbReference type="EMBL" id="JBHTCH010000014">
    <property type="protein sequence ID" value="MFC7361202.1"/>
    <property type="molecule type" value="Genomic_DNA"/>
</dbReference>
<accession>A0ABW2N5N9</accession>
<proteinExistence type="predicted"/>
<evidence type="ECO:0000313" key="2">
    <source>
        <dbReference type="EMBL" id="MFC7361202.1"/>
    </source>
</evidence>
<dbReference type="RefSeq" id="WP_255888286.1">
    <property type="nucleotide sequence ID" value="NZ_JAFMZM010000001.1"/>
</dbReference>
<comment type="caution">
    <text evidence="2">The sequence shown here is derived from an EMBL/GenBank/DDBJ whole genome shotgun (WGS) entry which is preliminary data.</text>
</comment>
<evidence type="ECO:0000256" key="1">
    <source>
        <dbReference type="SAM" id="MobiDB-lite"/>
    </source>
</evidence>
<feature type="region of interest" description="Disordered" evidence="1">
    <location>
        <begin position="1"/>
        <end position="34"/>
    </location>
</feature>
<organism evidence="2 3">
    <name type="scientific">Nocardioides astragali</name>
    <dbReference type="NCBI Taxonomy" id="1776736"/>
    <lineage>
        <taxon>Bacteria</taxon>
        <taxon>Bacillati</taxon>
        <taxon>Actinomycetota</taxon>
        <taxon>Actinomycetes</taxon>
        <taxon>Propionibacteriales</taxon>
        <taxon>Nocardioidaceae</taxon>
        <taxon>Nocardioides</taxon>
    </lineage>
</organism>
<keyword evidence="3" id="KW-1185">Reference proteome</keyword>
<evidence type="ECO:0000313" key="3">
    <source>
        <dbReference type="Proteomes" id="UP001596524"/>
    </source>
</evidence>
<reference evidence="3" key="1">
    <citation type="journal article" date="2019" name="Int. J. Syst. Evol. Microbiol.">
        <title>The Global Catalogue of Microorganisms (GCM) 10K type strain sequencing project: providing services to taxonomists for standard genome sequencing and annotation.</title>
        <authorList>
            <consortium name="The Broad Institute Genomics Platform"/>
            <consortium name="The Broad Institute Genome Sequencing Center for Infectious Disease"/>
            <person name="Wu L."/>
            <person name="Ma J."/>
        </authorList>
    </citation>
    <scope>NUCLEOTIDE SEQUENCE [LARGE SCALE GENOMIC DNA]</scope>
    <source>
        <strain evidence="3">FCH27</strain>
    </source>
</reference>
<sequence>MRFPCDQAYKRGTHTPNEDGEVAHATSVRHRHWESDDSDVELETKWRVSVVARGEGPWQLALRLSDVVMWVDRIDEIEDLAEGLSRGALWTLKARLQDAQEVPL</sequence>